<feature type="transmembrane region" description="Helical" evidence="2">
    <location>
        <begin position="54"/>
        <end position="76"/>
    </location>
</feature>
<keyword evidence="5" id="KW-1185">Reference proteome</keyword>
<accession>A0ABV8ZLH9</accession>
<dbReference type="SUPFAM" id="SSF49265">
    <property type="entry name" value="Fibronectin type III"/>
    <property type="match status" value="1"/>
</dbReference>
<dbReference type="Gene3D" id="2.60.40.10">
    <property type="entry name" value="Immunoglobulins"/>
    <property type="match status" value="1"/>
</dbReference>
<evidence type="ECO:0000256" key="1">
    <source>
        <dbReference type="ARBA" id="ARBA00007019"/>
    </source>
</evidence>
<organism evidence="4 5">
    <name type="scientific">Flavobacterium chungangensis</name>
    <dbReference type="NCBI Taxonomy" id="2708132"/>
    <lineage>
        <taxon>Bacteria</taxon>
        <taxon>Pseudomonadati</taxon>
        <taxon>Bacteroidota</taxon>
        <taxon>Flavobacteriia</taxon>
        <taxon>Flavobacteriales</taxon>
        <taxon>Flavobacteriaceae</taxon>
        <taxon>Flavobacterium</taxon>
    </lineage>
</organism>
<dbReference type="InterPro" id="IPR053951">
    <property type="entry name" value="K_trans_N"/>
</dbReference>
<keyword evidence="2" id="KW-1133">Transmembrane helix</keyword>
<feature type="non-terminal residue" evidence="4">
    <location>
        <position position="187"/>
    </location>
</feature>
<feature type="domain" description="K+ potassium transporter integral membrane" evidence="3">
    <location>
        <begin position="1"/>
        <end position="81"/>
    </location>
</feature>
<feature type="transmembrane region" description="Helical" evidence="2">
    <location>
        <begin position="20"/>
        <end position="42"/>
    </location>
</feature>
<dbReference type="InterPro" id="IPR003855">
    <property type="entry name" value="K+_transporter"/>
</dbReference>
<dbReference type="Pfam" id="PF02705">
    <property type="entry name" value="K_trans"/>
    <property type="match status" value="1"/>
</dbReference>
<reference evidence="5" key="1">
    <citation type="journal article" date="2019" name="Int. J. Syst. Evol. Microbiol.">
        <title>The Global Catalogue of Microorganisms (GCM) 10K type strain sequencing project: providing services to taxonomists for standard genome sequencing and annotation.</title>
        <authorList>
            <consortium name="The Broad Institute Genomics Platform"/>
            <consortium name="The Broad Institute Genome Sequencing Center for Infectious Disease"/>
            <person name="Wu L."/>
            <person name="Ma J."/>
        </authorList>
    </citation>
    <scope>NUCLEOTIDE SEQUENCE [LARGE SCALE GENOMIC DNA]</scope>
    <source>
        <strain evidence="5">NBRC 103627</strain>
    </source>
</reference>
<dbReference type="PANTHER" id="PTHR30540:SF79">
    <property type="entry name" value="LOW AFFINITY POTASSIUM TRANSPORT SYSTEM PROTEIN KUP"/>
    <property type="match status" value="1"/>
</dbReference>
<feature type="non-terminal residue" evidence="4">
    <location>
        <position position="1"/>
    </location>
</feature>
<comment type="caution">
    <text evidence="4">The sequence shown here is derived from an EMBL/GenBank/DDBJ whole genome shotgun (WGS) entry which is preliminary data.</text>
</comment>
<comment type="similarity">
    <text evidence="1">Belongs to the HAK/KUP transporter (TC 2.A.72) family.</text>
</comment>
<protein>
    <submittedName>
        <fullName evidence="4">KUP/HAK/KT family potassium transporter</fullName>
    </submittedName>
</protein>
<dbReference type="Proteomes" id="UP001596003">
    <property type="component" value="Unassembled WGS sequence"/>
</dbReference>
<dbReference type="PANTHER" id="PTHR30540">
    <property type="entry name" value="OSMOTIC STRESS POTASSIUM TRANSPORTER"/>
    <property type="match status" value="1"/>
</dbReference>
<keyword evidence="2" id="KW-0812">Transmembrane</keyword>
<evidence type="ECO:0000313" key="4">
    <source>
        <dbReference type="EMBL" id="MFC4480341.1"/>
    </source>
</evidence>
<dbReference type="InterPro" id="IPR036116">
    <property type="entry name" value="FN3_sf"/>
</dbReference>
<dbReference type="EMBL" id="JBHSFY010000044">
    <property type="protein sequence ID" value="MFC4480341.1"/>
    <property type="molecule type" value="Genomic_DNA"/>
</dbReference>
<sequence>PQILVALNPLYAIEFGFRHTMQAFVVFGSVFLALTGAEALYADMGHFGARPIRYAWFYIAMPCLLLNYFGQGAMLLREPTTTPVAERPREVRELKGEVVFDDVRFRYGGEKGEALAGIRLTIPAGQTRWTFTQASTGYPYKVSVRARNKAGQGAAGTTTASTFGLPTAPTSLTATSLAGPTDVSVVG</sequence>
<dbReference type="RefSeq" id="WP_379801525.1">
    <property type="nucleotide sequence ID" value="NZ_JBHSFY010000044.1"/>
</dbReference>
<evidence type="ECO:0000313" key="5">
    <source>
        <dbReference type="Proteomes" id="UP001596003"/>
    </source>
</evidence>
<dbReference type="InterPro" id="IPR013783">
    <property type="entry name" value="Ig-like_fold"/>
</dbReference>
<name>A0ABV8ZLH9_9FLAO</name>
<evidence type="ECO:0000256" key="2">
    <source>
        <dbReference type="SAM" id="Phobius"/>
    </source>
</evidence>
<proteinExistence type="inferred from homology"/>
<evidence type="ECO:0000259" key="3">
    <source>
        <dbReference type="Pfam" id="PF02705"/>
    </source>
</evidence>
<keyword evidence="2" id="KW-0472">Membrane</keyword>
<gene>
    <name evidence="4" type="ORF">ACFO3N_24985</name>
</gene>